<proteinExistence type="predicted"/>
<sequence>MRKFSLIAPALIAALGLTALPAQAAPRDWHQDARQESRYDGRHNDDGRYTPARDAQIRADIRSLDRAIDRAAARRTVSNREAASLRRESAQVQRLYASYARNGLSRTELRTLQNRVDRIRLALRTDKRDWNNRRG</sequence>
<keyword evidence="2" id="KW-0732">Signal</keyword>
<reference evidence="3 4" key="1">
    <citation type="submission" date="2024-06" db="EMBL/GenBank/DDBJ databases">
        <title>Novosphingobium rhizovicinus M1R2S20.</title>
        <authorList>
            <person name="Sun J.-Q."/>
        </authorList>
    </citation>
    <scope>NUCLEOTIDE SEQUENCE [LARGE SCALE GENOMIC DNA]</scope>
    <source>
        <strain evidence="3 4">M1R2S20</strain>
    </source>
</reference>
<dbReference type="RefSeq" id="WP_367772871.1">
    <property type="nucleotide sequence ID" value="NZ_JBFNXR010000031.1"/>
</dbReference>
<feature type="region of interest" description="Disordered" evidence="1">
    <location>
        <begin position="25"/>
        <end position="53"/>
    </location>
</feature>
<dbReference type="EMBL" id="JBFNXR010000031">
    <property type="protein sequence ID" value="MEW9855406.1"/>
    <property type="molecule type" value="Genomic_DNA"/>
</dbReference>
<evidence type="ECO:0000256" key="1">
    <source>
        <dbReference type="SAM" id="MobiDB-lite"/>
    </source>
</evidence>
<gene>
    <name evidence="3" type="ORF">ABUH87_09510</name>
</gene>
<feature type="chain" id="PRO_5046357703" evidence="2">
    <location>
        <begin position="25"/>
        <end position="135"/>
    </location>
</feature>
<keyword evidence="4" id="KW-1185">Reference proteome</keyword>
<evidence type="ECO:0000313" key="4">
    <source>
        <dbReference type="Proteomes" id="UP001556118"/>
    </source>
</evidence>
<protein>
    <submittedName>
        <fullName evidence="3">Uncharacterized protein</fullName>
    </submittedName>
</protein>
<evidence type="ECO:0000313" key="3">
    <source>
        <dbReference type="EMBL" id="MEW9855406.1"/>
    </source>
</evidence>
<dbReference type="Proteomes" id="UP001556118">
    <property type="component" value="Unassembled WGS sequence"/>
</dbReference>
<feature type="signal peptide" evidence="2">
    <location>
        <begin position="1"/>
        <end position="24"/>
    </location>
</feature>
<organism evidence="3 4">
    <name type="scientific">Novosphingobium rhizovicinum</name>
    <dbReference type="NCBI Taxonomy" id="3228928"/>
    <lineage>
        <taxon>Bacteria</taxon>
        <taxon>Pseudomonadati</taxon>
        <taxon>Pseudomonadota</taxon>
        <taxon>Alphaproteobacteria</taxon>
        <taxon>Sphingomonadales</taxon>
        <taxon>Sphingomonadaceae</taxon>
        <taxon>Novosphingobium</taxon>
    </lineage>
</organism>
<accession>A0ABV3RBD4</accession>
<name>A0ABV3RBD4_9SPHN</name>
<evidence type="ECO:0000256" key="2">
    <source>
        <dbReference type="SAM" id="SignalP"/>
    </source>
</evidence>
<feature type="compositionally biased region" description="Basic and acidic residues" evidence="1">
    <location>
        <begin position="27"/>
        <end position="48"/>
    </location>
</feature>
<comment type="caution">
    <text evidence="3">The sequence shown here is derived from an EMBL/GenBank/DDBJ whole genome shotgun (WGS) entry which is preliminary data.</text>
</comment>